<reference evidence="2" key="1">
    <citation type="journal article" date="2014" name="Int. J. Syst. Evol. Microbiol.">
        <title>Complete genome sequence of Corynebacterium casei LMG S-19264T (=DSM 44701T), isolated from a smear-ripened cheese.</title>
        <authorList>
            <consortium name="US DOE Joint Genome Institute (JGI-PGF)"/>
            <person name="Walter F."/>
            <person name="Albersmeier A."/>
            <person name="Kalinowski J."/>
            <person name="Ruckert C."/>
        </authorList>
    </citation>
    <scope>NUCLEOTIDE SEQUENCE</scope>
    <source>
        <strain evidence="2">KCTC 12988</strain>
    </source>
</reference>
<evidence type="ECO:0000259" key="1">
    <source>
        <dbReference type="Pfam" id="PF01261"/>
    </source>
</evidence>
<dbReference type="InterPro" id="IPR036237">
    <property type="entry name" value="Xyl_isomerase-like_sf"/>
</dbReference>
<dbReference type="PANTHER" id="PTHR12110">
    <property type="entry name" value="HYDROXYPYRUVATE ISOMERASE"/>
    <property type="match status" value="1"/>
</dbReference>
<keyword evidence="3" id="KW-1185">Reference proteome</keyword>
<gene>
    <name evidence="2" type="ORF">GCM10007100_31630</name>
</gene>
<dbReference type="RefSeq" id="WP_189572030.1">
    <property type="nucleotide sequence ID" value="NZ_BMXI01000015.1"/>
</dbReference>
<dbReference type="Gene3D" id="3.20.20.150">
    <property type="entry name" value="Divalent-metal-dependent TIM barrel enzymes"/>
    <property type="match status" value="1"/>
</dbReference>
<evidence type="ECO:0000313" key="2">
    <source>
        <dbReference type="EMBL" id="GHC61956.1"/>
    </source>
</evidence>
<dbReference type="PANTHER" id="PTHR12110:SF41">
    <property type="entry name" value="INOSOSE DEHYDRATASE"/>
    <property type="match status" value="1"/>
</dbReference>
<dbReference type="InterPro" id="IPR050312">
    <property type="entry name" value="IolE/XylAMocC-like"/>
</dbReference>
<dbReference type="EMBL" id="BMXI01000015">
    <property type="protein sequence ID" value="GHC61956.1"/>
    <property type="molecule type" value="Genomic_DNA"/>
</dbReference>
<reference evidence="2" key="2">
    <citation type="submission" date="2020-09" db="EMBL/GenBank/DDBJ databases">
        <authorList>
            <person name="Sun Q."/>
            <person name="Kim S."/>
        </authorList>
    </citation>
    <scope>NUCLEOTIDE SEQUENCE</scope>
    <source>
        <strain evidence="2">KCTC 12988</strain>
    </source>
</reference>
<dbReference type="Proteomes" id="UP000644507">
    <property type="component" value="Unassembled WGS sequence"/>
</dbReference>
<evidence type="ECO:0000313" key="3">
    <source>
        <dbReference type="Proteomes" id="UP000644507"/>
    </source>
</evidence>
<sequence length="281" mass="30775">MIQIGCFALVNPFCTLESQFQAIREMGFDFADLTDSHDGALLGNEFGFTAAASLDGHPSRVREMAVKHELSLTAVCAHANLLDPTAPDVFGTAQIIKAIRLARDLGVKQVITTEGDPKTAFGEKLTYEERIFSIVEKLYWPVQWAEELGIQLLIEPHGIVTDSVAATAELLERLGHPETVGLNLDTGNLWLGGGDNFEYIEKFGPRIKHVHWKDLGAAWEEKRGKQFGCGMGDIALGDGVIGLPEIAAELKRIGFDGPTTLEVFGEANLLPSAERLREWFA</sequence>
<proteinExistence type="predicted"/>
<dbReference type="InterPro" id="IPR013022">
    <property type="entry name" value="Xyl_isomerase-like_TIM-brl"/>
</dbReference>
<dbReference type="SUPFAM" id="SSF51658">
    <property type="entry name" value="Xylose isomerase-like"/>
    <property type="match status" value="1"/>
</dbReference>
<organism evidence="2 3">
    <name type="scientific">Roseibacillus persicicus</name>
    <dbReference type="NCBI Taxonomy" id="454148"/>
    <lineage>
        <taxon>Bacteria</taxon>
        <taxon>Pseudomonadati</taxon>
        <taxon>Verrucomicrobiota</taxon>
        <taxon>Verrucomicrobiia</taxon>
        <taxon>Verrucomicrobiales</taxon>
        <taxon>Verrucomicrobiaceae</taxon>
        <taxon>Roseibacillus</taxon>
    </lineage>
</organism>
<comment type="caution">
    <text evidence="2">The sequence shown here is derived from an EMBL/GenBank/DDBJ whole genome shotgun (WGS) entry which is preliminary data.</text>
</comment>
<feature type="domain" description="Xylose isomerase-like TIM barrel" evidence="1">
    <location>
        <begin position="20"/>
        <end position="278"/>
    </location>
</feature>
<name>A0A918TST6_9BACT</name>
<protein>
    <recommendedName>
        <fullName evidence="1">Xylose isomerase-like TIM barrel domain-containing protein</fullName>
    </recommendedName>
</protein>
<dbReference type="AlphaFoldDB" id="A0A918TST6"/>
<accession>A0A918TST6</accession>
<dbReference type="Pfam" id="PF01261">
    <property type="entry name" value="AP_endonuc_2"/>
    <property type="match status" value="1"/>
</dbReference>